<dbReference type="KEGG" id="aprs:BI364_07185"/>
<name>A0A1D8IMS9_9GAMM</name>
<sequence>MSSDDDKRGRHTISLTEEQQRKIDEILQGKDSLSIDHRGEFIWYWGEFQPERLGGGSAIRVQVGTSDDRIFTLISPKMLPVGILGTVRYRDETSGEKRTILGTIRHCRTGQRQEDASRARHLCQFIPTIGD</sequence>
<evidence type="ECO:0000313" key="1">
    <source>
        <dbReference type="EMBL" id="AOU97776.1"/>
    </source>
</evidence>
<protein>
    <submittedName>
        <fullName evidence="1">Uncharacterized protein</fullName>
    </submittedName>
</protein>
<dbReference type="AlphaFoldDB" id="A0A1D8IMS9"/>
<dbReference type="Proteomes" id="UP000095401">
    <property type="component" value="Chromosome"/>
</dbReference>
<gene>
    <name evidence="1" type="ORF">BI364_07185</name>
</gene>
<organism evidence="1 2">
    <name type="scientific">Acidihalobacter yilgarnensis</name>
    <dbReference type="NCBI Taxonomy" id="2819280"/>
    <lineage>
        <taxon>Bacteria</taxon>
        <taxon>Pseudomonadati</taxon>
        <taxon>Pseudomonadota</taxon>
        <taxon>Gammaproteobacteria</taxon>
        <taxon>Chromatiales</taxon>
        <taxon>Ectothiorhodospiraceae</taxon>
        <taxon>Acidihalobacter</taxon>
    </lineage>
</organism>
<accession>A0A1D8IMS9</accession>
<evidence type="ECO:0000313" key="2">
    <source>
        <dbReference type="Proteomes" id="UP000095401"/>
    </source>
</evidence>
<reference evidence="2" key="1">
    <citation type="submission" date="2016-09" db="EMBL/GenBank/DDBJ databases">
        <title>Acidihalobacter prosperus F5.</title>
        <authorList>
            <person name="Khaleque H.N."/>
            <person name="Ramsay J.P."/>
            <person name="Kaksonen A.H."/>
            <person name="Boxall N.J."/>
            <person name="Watkin E.L.J."/>
        </authorList>
    </citation>
    <scope>NUCLEOTIDE SEQUENCE [LARGE SCALE GENOMIC DNA]</scope>
    <source>
        <strain evidence="2">F5</strain>
    </source>
</reference>
<dbReference type="EMBL" id="CP017415">
    <property type="protein sequence ID" value="AOU97776.1"/>
    <property type="molecule type" value="Genomic_DNA"/>
</dbReference>
<keyword evidence="2" id="KW-1185">Reference proteome</keyword>
<dbReference type="RefSeq" id="WP_070078161.1">
    <property type="nucleotide sequence ID" value="NZ_CP017415.1"/>
</dbReference>
<proteinExistence type="predicted"/>